<dbReference type="InterPro" id="IPR043472">
    <property type="entry name" value="Macro_dom-like"/>
</dbReference>
<comment type="subcellular location">
    <subcellularLocation>
        <location evidence="9">Cytoplasm</location>
    </subcellularLocation>
</comment>
<dbReference type="NCBIfam" id="NF002074">
    <property type="entry name" value="PRK00913.1-4"/>
    <property type="match status" value="1"/>
</dbReference>
<dbReference type="InterPro" id="IPR011356">
    <property type="entry name" value="Leucine_aapep/pepB"/>
</dbReference>
<comment type="similarity">
    <text evidence="3 9">Belongs to the peptidase M17 family.</text>
</comment>
<evidence type="ECO:0000256" key="4">
    <source>
        <dbReference type="ARBA" id="ARBA00022438"/>
    </source>
</evidence>
<dbReference type="GO" id="GO:0070006">
    <property type="term" value="F:metalloaminopeptidase activity"/>
    <property type="evidence" value="ECO:0007669"/>
    <property type="project" value="InterPro"/>
</dbReference>
<comment type="catalytic activity">
    <reaction evidence="1 9">
        <text>Release of an N-terminal amino acid, Xaa-|-Yaa-, in which Xaa is preferably Leu, but may be other amino acids including Pro although not Arg or Lys, and Yaa may be Pro. Amino acid amides and methyl esters are also readily hydrolyzed, but rates on arylamides are exceedingly low.</text>
        <dbReference type="EC" id="3.4.11.1"/>
    </reaction>
</comment>
<keyword evidence="4 9" id="KW-0031">Aminopeptidase</keyword>
<dbReference type="PATRIC" id="fig|1265313.6.peg.7"/>
<dbReference type="Pfam" id="PF02789">
    <property type="entry name" value="Peptidase_M17_N"/>
    <property type="match status" value="1"/>
</dbReference>
<feature type="binding site" evidence="9">
    <location>
        <position position="351"/>
    </location>
    <ligand>
        <name>Mn(2+)</name>
        <dbReference type="ChEBI" id="CHEBI:29035"/>
        <label>1</label>
    </ligand>
</feature>
<dbReference type="GO" id="GO:0030145">
    <property type="term" value="F:manganese ion binding"/>
    <property type="evidence" value="ECO:0007669"/>
    <property type="project" value="UniProtKB-UniRule"/>
</dbReference>
<dbReference type="eggNOG" id="COG0260">
    <property type="taxonomic scope" value="Bacteria"/>
</dbReference>
<dbReference type="Pfam" id="PF00883">
    <property type="entry name" value="Peptidase_M17"/>
    <property type="match status" value="1"/>
</dbReference>
<dbReference type="EC" id="3.4.11.10" evidence="9"/>
<evidence type="ECO:0000256" key="8">
    <source>
        <dbReference type="ARBA" id="ARBA00023211"/>
    </source>
</evidence>
<dbReference type="GO" id="GO:0005737">
    <property type="term" value="C:cytoplasm"/>
    <property type="evidence" value="ECO:0007669"/>
    <property type="project" value="UniProtKB-SubCell"/>
</dbReference>
<dbReference type="NCBIfam" id="NF002073">
    <property type="entry name" value="PRK00913.1-2"/>
    <property type="match status" value="1"/>
</dbReference>
<keyword evidence="7 9" id="KW-0378">Hydrolase</keyword>
<feature type="binding site" evidence="9">
    <location>
        <position position="274"/>
    </location>
    <ligand>
        <name>Mn(2+)</name>
        <dbReference type="ChEBI" id="CHEBI:29035"/>
        <label>2</label>
    </ligand>
</feature>
<dbReference type="MEROPS" id="M17.003"/>
<feature type="binding site" evidence="9">
    <location>
        <position position="353"/>
    </location>
    <ligand>
        <name>Mn(2+)</name>
        <dbReference type="ChEBI" id="CHEBI:29035"/>
        <label>2</label>
    </ligand>
</feature>
<dbReference type="EC" id="3.4.11.1" evidence="9"/>
<dbReference type="PANTHER" id="PTHR11963">
    <property type="entry name" value="LEUCINE AMINOPEPTIDASE-RELATED"/>
    <property type="match status" value="1"/>
</dbReference>
<dbReference type="InterPro" id="IPR000819">
    <property type="entry name" value="Peptidase_M17_C"/>
</dbReference>
<dbReference type="RefSeq" id="WP_035516025.1">
    <property type="nucleotide sequence ID" value="NZ_KN234760.1"/>
</dbReference>
<protein>
    <recommendedName>
        <fullName evidence="9">Probable cytosol aminopeptidase</fullName>
        <ecNumber evidence="9">3.4.11.1</ecNumber>
    </recommendedName>
    <alternativeName>
        <fullName evidence="9">Leucine aminopeptidase</fullName>
        <shortName evidence="9">LAP</shortName>
        <ecNumber evidence="9">3.4.11.10</ecNumber>
    </alternativeName>
    <alternativeName>
        <fullName evidence="9">Leucyl aminopeptidase</fullName>
    </alternativeName>
</protein>
<reference evidence="11 12" key="1">
    <citation type="journal article" date="2014" name="Genome Announc.">
        <title>Genome Sequence of Gammaproteobacterial Pseudohaliea rubra Type Strain DSM 19751, Isolated from Coastal Seawater of the Mediterranean Sea.</title>
        <authorList>
            <person name="Spring S."/>
            <person name="Fiebig A."/>
            <person name="Riedel T."/>
            <person name="Goker M."/>
            <person name="Klenk H.P."/>
        </authorList>
    </citation>
    <scope>NUCLEOTIDE SEQUENCE [LARGE SCALE GENOMIC DNA]</scope>
    <source>
        <strain evidence="11 12">DSM 19751</strain>
    </source>
</reference>
<dbReference type="SUPFAM" id="SSF52949">
    <property type="entry name" value="Macro domain-like"/>
    <property type="match status" value="1"/>
</dbReference>
<evidence type="ECO:0000313" key="12">
    <source>
        <dbReference type="Proteomes" id="UP000029640"/>
    </source>
</evidence>
<comment type="catalytic activity">
    <reaction evidence="2 9">
        <text>Release of an N-terminal amino acid, preferentially leucine, but not glutamic or aspartic acids.</text>
        <dbReference type="EC" id="3.4.11.10"/>
    </reaction>
</comment>
<evidence type="ECO:0000256" key="1">
    <source>
        <dbReference type="ARBA" id="ARBA00000135"/>
    </source>
</evidence>
<evidence type="ECO:0000256" key="2">
    <source>
        <dbReference type="ARBA" id="ARBA00000967"/>
    </source>
</evidence>
<dbReference type="STRING" id="1265313.HRUBRA_00007"/>
<name>A0A095VV36_9GAMM</name>
<feature type="binding site" evidence="9">
    <location>
        <position position="269"/>
    </location>
    <ligand>
        <name>Mn(2+)</name>
        <dbReference type="ChEBI" id="CHEBI:29035"/>
        <label>2</label>
    </ligand>
</feature>
<sequence length="498" mass="52302">MATLSVSARQVSDAGSARTQCAVLPVFAGKQPTATARELDKVLGGIIKSALDLGDFSAEKGKTLLLPGNGAIKRVLLVGCGEARSFDRPAQIAFCEAIGRTLRESKAADALVYTGELALEEADSEWLCDFLARSVITGLYRYRQTLSKPAAEAKLKRLAVNTGRALSPARAKAALEAGLATGLGVNTARELANLPGNICTPGYLAREARKLARRYPKLAVKVLSEKQMKELGMGSLLSVSAGSDEQAQLIVMEYKGGSKSAKPYALVGKGITFDSGGISLKPGAKMDEMKYDMGGAASVFGTMHALCELELPINTVAVVAAAENMPSGGATKPGDVVTSMAGKTIEVLNTDAEGRLVLCDALTYVGRYKPLAVVDIATLTGACVVALGSHAAGLYANDDELAGELLAAGTTAHDRAWRMPLWEDYQKQLSSNFADVANIGGPEAGSVTAACFLARFAEDYRWAHLDIAGAAWNSSPKGATGRPVALLTRYLRDRAGNR</sequence>
<evidence type="ECO:0000313" key="11">
    <source>
        <dbReference type="EMBL" id="KGE05327.1"/>
    </source>
</evidence>
<gene>
    <name evidence="9" type="primary">pepA</name>
    <name evidence="11" type="ORF">HRUBRA_00007</name>
</gene>
<accession>A0A095VV36</accession>
<dbReference type="Proteomes" id="UP000029640">
    <property type="component" value="Unassembled WGS sequence"/>
</dbReference>
<feature type="active site" evidence="9">
    <location>
        <position position="355"/>
    </location>
</feature>
<dbReference type="Gene3D" id="3.40.220.10">
    <property type="entry name" value="Leucine Aminopeptidase, subunit E, domain 1"/>
    <property type="match status" value="1"/>
</dbReference>
<dbReference type="HOGENOM" id="CLU_013734_2_2_6"/>
<organism evidence="11 12">
    <name type="scientific">Pseudohaliea rubra DSM 19751</name>
    <dbReference type="NCBI Taxonomy" id="1265313"/>
    <lineage>
        <taxon>Bacteria</taxon>
        <taxon>Pseudomonadati</taxon>
        <taxon>Pseudomonadota</taxon>
        <taxon>Gammaproteobacteria</taxon>
        <taxon>Cellvibrionales</taxon>
        <taxon>Halieaceae</taxon>
        <taxon>Pseudohaliea</taxon>
    </lineage>
</organism>
<comment type="function">
    <text evidence="9">Presumably involved in the processing and regular turnover of intracellular proteins. Catalyzes the removal of unsubstituted N-terminal amino acids from various peptides.</text>
</comment>
<dbReference type="InterPro" id="IPR023042">
    <property type="entry name" value="Peptidase_M17_leu_NH2_pept"/>
</dbReference>
<dbReference type="CDD" id="cd00433">
    <property type="entry name" value="Peptidase_M17"/>
    <property type="match status" value="1"/>
</dbReference>
<comment type="caution">
    <text evidence="11">The sequence shown here is derived from an EMBL/GenBank/DDBJ whole genome shotgun (WGS) entry which is preliminary data.</text>
</comment>
<feature type="active site" evidence="9">
    <location>
        <position position="281"/>
    </location>
</feature>
<feature type="domain" description="Cytosol aminopeptidase" evidence="10">
    <location>
        <begin position="349"/>
        <end position="356"/>
    </location>
</feature>
<feature type="binding site" evidence="9">
    <location>
        <position position="353"/>
    </location>
    <ligand>
        <name>Mn(2+)</name>
        <dbReference type="ChEBI" id="CHEBI:29035"/>
        <label>1</label>
    </ligand>
</feature>
<proteinExistence type="inferred from homology"/>
<keyword evidence="5 9" id="KW-0645">Protease</keyword>
<dbReference type="Gene3D" id="3.40.630.10">
    <property type="entry name" value="Zn peptidases"/>
    <property type="match status" value="1"/>
</dbReference>
<evidence type="ECO:0000259" key="10">
    <source>
        <dbReference type="PROSITE" id="PS00631"/>
    </source>
</evidence>
<keyword evidence="6 9" id="KW-0479">Metal-binding</keyword>
<keyword evidence="12" id="KW-1185">Reference proteome</keyword>
<feature type="binding site" evidence="9">
    <location>
        <position position="274"/>
    </location>
    <ligand>
        <name>Mn(2+)</name>
        <dbReference type="ChEBI" id="CHEBI:29035"/>
        <label>1</label>
    </ligand>
</feature>
<evidence type="ECO:0000256" key="7">
    <source>
        <dbReference type="ARBA" id="ARBA00022801"/>
    </source>
</evidence>
<dbReference type="GO" id="GO:0006508">
    <property type="term" value="P:proteolysis"/>
    <property type="evidence" value="ECO:0007669"/>
    <property type="project" value="UniProtKB-KW"/>
</dbReference>
<evidence type="ECO:0000256" key="5">
    <source>
        <dbReference type="ARBA" id="ARBA00022670"/>
    </source>
</evidence>
<evidence type="ECO:0000256" key="3">
    <source>
        <dbReference type="ARBA" id="ARBA00009528"/>
    </source>
</evidence>
<dbReference type="SUPFAM" id="SSF53187">
    <property type="entry name" value="Zn-dependent exopeptidases"/>
    <property type="match status" value="1"/>
</dbReference>
<dbReference type="PROSITE" id="PS00631">
    <property type="entry name" value="CYTOSOL_AP"/>
    <property type="match status" value="1"/>
</dbReference>
<dbReference type="OrthoDB" id="9809354at2"/>
<dbReference type="AlphaFoldDB" id="A0A095VV36"/>
<keyword evidence="8 9" id="KW-0464">Manganese</keyword>
<dbReference type="HAMAP" id="MF_00181">
    <property type="entry name" value="Cytosol_peptidase_M17"/>
    <property type="match status" value="1"/>
</dbReference>
<evidence type="ECO:0000256" key="9">
    <source>
        <dbReference type="HAMAP-Rule" id="MF_00181"/>
    </source>
</evidence>
<dbReference type="PRINTS" id="PR00481">
    <property type="entry name" value="LAMNOPPTDASE"/>
</dbReference>
<feature type="binding site" evidence="9">
    <location>
        <position position="292"/>
    </location>
    <ligand>
        <name>Mn(2+)</name>
        <dbReference type="ChEBI" id="CHEBI:29035"/>
        <label>2</label>
    </ligand>
</feature>
<comment type="cofactor">
    <cofactor evidence="9">
        <name>Mn(2+)</name>
        <dbReference type="ChEBI" id="CHEBI:29035"/>
    </cofactor>
    <text evidence="9">Binds 2 manganese ions per subunit.</text>
</comment>
<dbReference type="EMBL" id="AUVB01000001">
    <property type="protein sequence ID" value="KGE05327.1"/>
    <property type="molecule type" value="Genomic_DNA"/>
</dbReference>
<dbReference type="PANTHER" id="PTHR11963:SF23">
    <property type="entry name" value="CYTOSOL AMINOPEPTIDASE"/>
    <property type="match status" value="1"/>
</dbReference>
<dbReference type="InterPro" id="IPR008283">
    <property type="entry name" value="Peptidase_M17_N"/>
</dbReference>
<keyword evidence="9" id="KW-0963">Cytoplasm</keyword>
<evidence type="ECO:0000256" key="6">
    <source>
        <dbReference type="ARBA" id="ARBA00022723"/>
    </source>
</evidence>
<dbReference type="FunFam" id="3.40.630.10:FF:000004">
    <property type="entry name" value="Probable cytosol aminopeptidase"/>
    <property type="match status" value="1"/>
</dbReference>